<gene>
    <name evidence="2" type="primary">POLX_576</name>
    <name evidence="2" type="ORF">AVEN_203041_1</name>
</gene>
<evidence type="ECO:0000313" key="2">
    <source>
        <dbReference type="EMBL" id="GBM92235.1"/>
    </source>
</evidence>
<proteinExistence type="predicted"/>
<keyword evidence="3" id="KW-1185">Reference proteome</keyword>
<dbReference type="Proteomes" id="UP000499080">
    <property type="component" value="Unassembled WGS sequence"/>
</dbReference>
<dbReference type="OrthoDB" id="411615at2759"/>
<comment type="caution">
    <text evidence="2">The sequence shown here is derived from an EMBL/GenBank/DDBJ whole genome shotgun (WGS) entry which is preliminary data.</text>
</comment>
<evidence type="ECO:0000259" key="1">
    <source>
        <dbReference type="Pfam" id="PF07727"/>
    </source>
</evidence>
<evidence type="ECO:0000313" key="3">
    <source>
        <dbReference type="Proteomes" id="UP000499080"/>
    </source>
</evidence>
<dbReference type="AlphaFoldDB" id="A0A4Y2JR15"/>
<name>A0A4Y2JR15_ARAVE</name>
<dbReference type="EMBL" id="BGPR01003772">
    <property type="protein sequence ID" value="GBM92235.1"/>
    <property type="molecule type" value="Genomic_DNA"/>
</dbReference>
<feature type="domain" description="Reverse transcriptase Ty1/copia-type" evidence="1">
    <location>
        <begin position="36"/>
        <end position="131"/>
    </location>
</feature>
<dbReference type="Pfam" id="PF07727">
    <property type="entry name" value="RVT_2"/>
    <property type="match status" value="1"/>
</dbReference>
<protein>
    <submittedName>
        <fullName evidence="2">Retrovirus-related Pol polyprotein from transposon TNT 1-94</fullName>
    </submittedName>
</protein>
<accession>A0A4Y2JR15</accession>
<sequence length="136" mass="15605">MAEFSNPDSYASAVASNAADKWKQAMNEEMNSLKENETWDLVELPQGKKVLTNRWVLLVKTKGDGYIYRYKARLVVKGYSQKQGIDYDETFSPVAKFDTVRMLISIAASENLQFLQFDVKTAFLYGELQETTRTLR</sequence>
<dbReference type="InterPro" id="IPR013103">
    <property type="entry name" value="RVT_2"/>
</dbReference>
<organism evidence="2 3">
    <name type="scientific">Araneus ventricosus</name>
    <name type="common">Orbweaver spider</name>
    <name type="synonym">Epeira ventricosa</name>
    <dbReference type="NCBI Taxonomy" id="182803"/>
    <lineage>
        <taxon>Eukaryota</taxon>
        <taxon>Metazoa</taxon>
        <taxon>Ecdysozoa</taxon>
        <taxon>Arthropoda</taxon>
        <taxon>Chelicerata</taxon>
        <taxon>Arachnida</taxon>
        <taxon>Araneae</taxon>
        <taxon>Araneomorphae</taxon>
        <taxon>Entelegynae</taxon>
        <taxon>Araneoidea</taxon>
        <taxon>Araneidae</taxon>
        <taxon>Araneus</taxon>
    </lineage>
</organism>
<reference evidence="2 3" key="1">
    <citation type="journal article" date="2019" name="Sci. Rep.">
        <title>Orb-weaving spider Araneus ventricosus genome elucidates the spidroin gene catalogue.</title>
        <authorList>
            <person name="Kono N."/>
            <person name="Nakamura H."/>
            <person name="Ohtoshi R."/>
            <person name="Moran D.A.P."/>
            <person name="Shinohara A."/>
            <person name="Yoshida Y."/>
            <person name="Fujiwara M."/>
            <person name="Mori M."/>
            <person name="Tomita M."/>
            <person name="Arakawa K."/>
        </authorList>
    </citation>
    <scope>NUCLEOTIDE SEQUENCE [LARGE SCALE GENOMIC DNA]</scope>
</reference>